<comment type="caution">
    <text evidence="2">The sequence shown here is derived from an EMBL/GenBank/DDBJ whole genome shotgun (WGS) entry which is preliminary data.</text>
</comment>
<dbReference type="InterPro" id="IPR029058">
    <property type="entry name" value="AB_hydrolase_fold"/>
</dbReference>
<dbReference type="Pfam" id="PF12697">
    <property type="entry name" value="Abhydrolase_6"/>
    <property type="match status" value="1"/>
</dbReference>
<gene>
    <name evidence="2" type="ORF">F5X68DRAFT_263024</name>
</gene>
<evidence type="ECO:0000313" key="2">
    <source>
        <dbReference type="EMBL" id="KAH6683621.1"/>
    </source>
</evidence>
<dbReference type="SUPFAM" id="SSF53474">
    <property type="entry name" value="alpha/beta-Hydrolases"/>
    <property type="match status" value="1"/>
</dbReference>
<name>A0A9P8V7T9_9PEZI</name>
<dbReference type="EMBL" id="JAGSXJ010000017">
    <property type="protein sequence ID" value="KAH6683621.1"/>
    <property type="molecule type" value="Genomic_DNA"/>
</dbReference>
<evidence type="ECO:0000313" key="3">
    <source>
        <dbReference type="Proteomes" id="UP000770015"/>
    </source>
</evidence>
<dbReference type="PANTHER" id="PTHR37017">
    <property type="entry name" value="AB HYDROLASE-1 DOMAIN-CONTAINING PROTEIN-RELATED"/>
    <property type="match status" value="1"/>
</dbReference>
<evidence type="ECO:0000259" key="1">
    <source>
        <dbReference type="Pfam" id="PF12697"/>
    </source>
</evidence>
<proteinExistence type="predicted"/>
<protein>
    <submittedName>
        <fullName evidence="2">Alpha/beta hydrolase fold-1</fullName>
    </submittedName>
</protein>
<feature type="domain" description="AB hydrolase-1" evidence="1">
    <location>
        <begin position="39"/>
        <end position="242"/>
    </location>
</feature>
<keyword evidence="2" id="KW-0378">Hydrolase</keyword>
<dbReference type="InterPro" id="IPR052897">
    <property type="entry name" value="Sec-Metab_Biosynth_Hydrolase"/>
</dbReference>
<reference evidence="2" key="1">
    <citation type="journal article" date="2021" name="Nat. Commun.">
        <title>Genetic determinants of endophytism in the Arabidopsis root mycobiome.</title>
        <authorList>
            <person name="Mesny F."/>
            <person name="Miyauchi S."/>
            <person name="Thiergart T."/>
            <person name="Pickel B."/>
            <person name="Atanasova L."/>
            <person name="Karlsson M."/>
            <person name="Huettel B."/>
            <person name="Barry K.W."/>
            <person name="Haridas S."/>
            <person name="Chen C."/>
            <person name="Bauer D."/>
            <person name="Andreopoulos W."/>
            <person name="Pangilinan J."/>
            <person name="LaButti K."/>
            <person name="Riley R."/>
            <person name="Lipzen A."/>
            <person name="Clum A."/>
            <person name="Drula E."/>
            <person name="Henrissat B."/>
            <person name="Kohler A."/>
            <person name="Grigoriev I.V."/>
            <person name="Martin F.M."/>
            <person name="Hacquard S."/>
        </authorList>
    </citation>
    <scope>NUCLEOTIDE SEQUENCE</scope>
    <source>
        <strain evidence="2">MPI-SDFR-AT-0117</strain>
    </source>
</reference>
<sequence length="252" mass="26889">MLTLRIIPAASALPVLYDNVVKAVTAHGYDIKVLHIPSVGLVTGARPGEPPSMYDDAAFIAAHVTTIADAGNNVLLITHSYGGVPATQSIEGLTKVEREKAGKPGGVVGLAYMTSLVPEVDMPAATRSLSPLMEIGEDGWFYYPDNKLVARISFSDMSQEEGESWAKKLVKHSAASFSNPLTYAGYKHVPVSYLVAEGDQSISPETQRSQIKMIERVSGNKVDVTATSAGHAPPLTAPDDVINWILAVAKKF</sequence>
<keyword evidence="3" id="KW-1185">Reference proteome</keyword>
<dbReference type="Gene3D" id="3.40.50.1820">
    <property type="entry name" value="alpha/beta hydrolase"/>
    <property type="match status" value="1"/>
</dbReference>
<dbReference type="Proteomes" id="UP000770015">
    <property type="component" value="Unassembled WGS sequence"/>
</dbReference>
<dbReference type="AlphaFoldDB" id="A0A9P8V7T9"/>
<accession>A0A9P8V7T9</accession>
<organism evidence="2 3">
    <name type="scientific">Plectosphaerella plurivora</name>
    <dbReference type="NCBI Taxonomy" id="936078"/>
    <lineage>
        <taxon>Eukaryota</taxon>
        <taxon>Fungi</taxon>
        <taxon>Dikarya</taxon>
        <taxon>Ascomycota</taxon>
        <taxon>Pezizomycotina</taxon>
        <taxon>Sordariomycetes</taxon>
        <taxon>Hypocreomycetidae</taxon>
        <taxon>Glomerellales</taxon>
        <taxon>Plectosphaerellaceae</taxon>
        <taxon>Plectosphaerella</taxon>
    </lineage>
</organism>
<dbReference type="InterPro" id="IPR000073">
    <property type="entry name" value="AB_hydrolase_1"/>
</dbReference>
<dbReference type="GO" id="GO:0016787">
    <property type="term" value="F:hydrolase activity"/>
    <property type="evidence" value="ECO:0007669"/>
    <property type="project" value="UniProtKB-KW"/>
</dbReference>
<dbReference type="PANTHER" id="PTHR37017:SF11">
    <property type="entry name" value="ESTERASE_LIPASE_THIOESTERASE DOMAIN-CONTAINING PROTEIN"/>
    <property type="match status" value="1"/>
</dbReference>
<dbReference type="OrthoDB" id="408373at2759"/>